<dbReference type="eggNOG" id="ENOG502SAR4">
    <property type="taxonomic scope" value="Eukaryota"/>
</dbReference>
<feature type="transmembrane region" description="Helical" evidence="2">
    <location>
        <begin position="440"/>
        <end position="463"/>
    </location>
</feature>
<dbReference type="OMA" id="VHTTAYV"/>
<dbReference type="KEGG" id="psq:PUNSTDRAFT_128032"/>
<keyword evidence="2" id="KW-0812">Transmembrane</keyword>
<accession>R7S5X6</accession>
<keyword evidence="2" id="KW-1133">Transmembrane helix</keyword>
<reference evidence="4" key="1">
    <citation type="journal article" date="2012" name="Science">
        <title>The Paleozoic origin of enzymatic lignin decomposition reconstructed from 31 fungal genomes.</title>
        <authorList>
            <person name="Floudas D."/>
            <person name="Binder M."/>
            <person name="Riley R."/>
            <person name="Barry K."/>
            <person name="Blanchette R.A."/>
            <person name="Henrissat B."/>
            <person name="Martinez A.T."/>
            <person name="Otillar R."/>
            <person name="Spatafora J.W."/>
            <person name="Yadav J.S."/>
            <person name="Aerts A."/>
            <person name="Benoit I."/>
            <person name="Boyd A."/>
            <person name="Carlson A."/>
            <person name="Copeland A."/>
            <person name="Coutinho P.M."/>
            <person name="de Vries R.P."/>
            <person name="Ferreira P."/>
            <person name="Findley K."/>
            <person name="Foster B."/>
            <person name="Gaskell J."/>
            <person name="Glotzer D."/>
            <person name="Gorecki P."/>
            <person name="Heitman J."/>
            <person name="Hesse C."/>
            <person name="Hori C."/>
            <person name="Igarashi K."/>
            <person name="Jurgens J.A."/>
            <person name="Kallen N."/>
            <person name="Kersten P."/>
            <person name="Kohler A."/>
            <person name="Kuees U."/>
            <person name="Kumar T.K.A."/>
            <person name="Kuo A."/>
            <person name="LaButti K."/>
            <person name="Larrondo L.F."/>
            <person name="Lindquist E."/>
            <person name="Ling A."/>
            <person name="Lombard V."/>
            <person name="Lucas S."/>
            <person name="Lundell T."/>
            <person name="Martin R."/>
            <person name="McLaughlin D.J."/>
            <person name="Morgenstern I."/>
            <person name="Morin E."/>
            <person name="Murat C."/>
            <person name="Nagy L.G."/>
            <person name="Nolan M."/>
            <person name="Ohm R.A."/>
            <person name="Patyshakuliyeva A."/>
            <person name="Rokas A."/>
            <person name="Ruiz-Duenas F.J."/>
            <person name="Sabat G."/>
            <person name="Salamov A."/>
            <person name="Samejima M."/>
            <person name="Schmutz J."/>
            <person name="Slot J.C."/>
            <person name="St John F."/>
            <person name="Stenlid J."/>
            <person name="Sun H."/>
            <person name="Sun S."/>
            <person name="Syed K."/>
            <person name="Tsang A."/>
            <person name="Wiebenga A."/>
            <person name="Young D."/>
            <person name="Pisabarro A."/>
            <person name="Eastwood D.C."/>
            <person name="Martin F."/>
            <person name="Cullen D."/>
            <person name="Grigoriev I.V."/>
            <person name="Hibbett D.S."/>
        </authorList>
    </citation>
    <scope>NUCLEOTIDE SEQUENCE [LARGE SCALE GENOMIC DNA]</scope>
    <source>
        <strain evidence="4">HHB-11173 SS5</strain>
    </source>
</reference>
<feature type="compositionally biased region" description="Polar residues" evidence="1">
    <location>
        <begin position="388"/>
        <end position="402"/>
    </location>
</feature>
<dbReference type="Proteomes" id="UP000054196">
    <property type="component" value="Unassembled WGS sequence"/>
</dbReference>
<dbReference type="GeneID" id="18878104"/>
<name>R7S5X6_PUNST</name>
<evidence type="ECO:0000256" key="1">
    <source>
        <dbReference type="SAM" id="MobiDB-lite"/>
    </source>
</evidence>
<dbReference type="RefSeq" id="XP_007387634.1">
    <property type="nucleotide sequence ID" value="XM_007387572.1"/>
</dbReference>
<gene>
    <name evidence="3" type="ORF">PUNSTDRAFT_128032</name>
</gene>
<dbReference type="AlphaFoldDB" id="R7S5X6"/>
<evidence type="ECO:0000256" key="2">
    <source>
        <dbReference type="SAM" id="Phobius"/>
    </source>
</evidence>
<sequence>MDLLGKTVGWTPFGSSKDKGKAPQSQPQPERPRLRVELSPRQSFGPPPSGPYVSGVDYGEYDAGMLPDNSLERVAEDEEDEWNLEERGLYPGSYPRLVLLYTIVPIVSALLWILLAFLPRLLWPSSKPPPSSRAPYLPFPLPELLLSSALWSLCHHLRSPLYTLASLLALPLYRHPRLSSALTALFSAALHTLFANLVRVAAVPLLLSTYTGSQPPRADWTSPAFWHVWWLALGWALADACAGVAQGYVHLSLYKDVLVPSATAEHQPFLGGAITDSPVARISGSGESFRDVEADGRHDGNGYSLPPVVEEEVERDLDQLVALKAREDIEEVYGVPFIRIPVFISCLQRVDSILLSLGLTLLLSASYLRSTASVPPPRPQSPLLVQSDAPSTTLSHTHTAPGAPTSNRAIAITFPVVVALHAALALVHSPPVLARVGVHVAAYAGLLFALGMLFAGLAMWGAVS</sequence>
<feature type="transmembrane region" description="Helical" evidence="2">
    <location>
        <begin position="97"/>
        <end position="118"/>
    </location>
</feature>
<keyword evidence="2" id="KW-0472">Membrane</keyword>
<protein>
    <submittedName>
        <fullName evidence="3">Uncharacterized protein</fullName>
    </submittedName>
</protein>
<feature type="transmembrane region" description="Helical" evidence="2">
    <location>
        <begin position="409"/>
        <end position="428"/>
    </location>
</feature>
<proteinExistence type="predicted"/>
<dbReference type="HOGENOM" id="CLU_022490_1_0_1"/>
<feature type="region of interest" description="Disordered" evidence="1">
    <location>
        <begin position="1"/>
        <end position="52"/>
    </location>
</feature>
<evidence type="ECO:0000313" key="4">
    <source>
        <dbReference type="Proteomes" id="UP000054196"/>
    </source>
</evidence>
<feature type="region of interest" description="Disordered" evidence="1">
    <location>
        <begin position="373"/>
        <end position="402"/>
    </location>
</feature>
<evidence type="ECO:0000313" key="3">
    <source>
        <dbReference type="EMBL" id="EIN05231.1"/>
    </source>
</evidence>
<dbReference type="OrthoDB" id="3364069at2759"/>
<organism evidence="3 4">
    <name type="scientific">Punctularia strigosozonata (strain HHB-11173)</name>
    <name type="common">White-rot fungus</name>
    <dbReference type="NCBI Taxonomy" id="741275"/>
    <lineage>
        <taxon>Eukaryota</taxon>
        <taxon>Fungi</taxon>
        <taxon>Dikarya</taxon>
        <taxon>Basidiomycota</taxon>
        <taxon>Agaricomycotina</taxon>
        <taxon>Agaricomycetes</taxon>
        <taxon>Corticiales</taxon>
        <taxon>Punctulariaceae</taxon>
        <taxon>Punctularia</taxon>
    </lineage>
</organism>
<dbReference type="EMBL" id="JH687551">
    <property type="protein sequence ID" value="EIN05231.1"/>
    <property type="molecule type" value="Genomic_DNA"/>
</dbReference>
<keyword evidence="4" id="KW-1185">Reference proteome</keyword>